<dbReference type="Proteomes" id="UP000285961">
    <property type="component" value="Unassembled WGS sequence"/>
</dbReference>
<sequence>MEQNLPDEPDMEGQGSDALEKELLDAMRNLTRKNRKIEEYLDGLARSSAKPASGPGEPPPSEPPKA</sequence>
<evidence type="ECO:0000313" key="3">
    <source>
        <dbReference type="Proteomes" id="UP000285961"/>
    </source>
</evidence>
<feature type="compositionally biased region" description="Pro residues" evidence="1">
    <location>
        <begin position="56"/>
        <end position="66"/>
    </location>
</feature>
<evidence type="ECO:0000313" key="2">
    <source>
        <dbReference type="EMBL" id="RJP67229.1"/>
    </source>
</evidence>
<gene>
    <name evidence="2" type="ORF">C4532_14965</name>
</gene>
<reference evidence="2 3" key="1">
    <citation type="journal article" date="2017" name="ISME J.">
        <title>Energy and carbon metabolisms in a deep terrestrial subsurface fluid microbial community.</title>
        <authorList>
            <person name="Momper L."/>
            <person name="Jungbluth S.P."/>
            <person name="Lee M.D."/>
            <person name="Amend J.P."/>
        </authorList>
    </citation>
    <scope>NUCLEOTIDE SEQUENCE [LARGE SCALE GENOMIC DNA]</scope>
    <source>
        <strain evidence="2">SURF_17</strain>
    </source>
</reference>
<comment type="caution">
    <text evidence="2">The sequence shown here is derived from an EMBL/GenBank/DDBJ whole genome shotgun (WGS) entry which is preliminary data.</text>
</comment>
<proteinExistence type="predicted"/>
<dbReference type="AlphaFoldDB" id="A0A419ETK2"/>
<name>A0A419ETK2_9BACT</name>
<dbReference type="EMBL" id="QZKI01000107">
    <property type="protein sequence ID" value="RJP67229.1"/>
    <property type="molecule type" value="Genomic_DNA"/>
</dbReference>
<organism evidence="2 3">
    <name type="scientific">Candidatus Abyssobacteria bacterium SURF_17</name>
    <dbReference type="NCBI Taxonomy" id="2093361"/>
    <lineage>
        <taxon>Bacteria</taxon>
        <taxon>Pseudomonadati</taxon>
        <taxon>Candidatus Hydrogenedentota</taxon>
        <taxon>Candidatus Abyssobacteria</taxon>
    </lineage>
</organism>
<accession>A0A419ETK2</accession>
<evidence type="ECO:0000256" key="1">
    <source>
        <dbReference type="SAM" id="MobiDB-lite"/>
    </source>
</evidence>
<protein>
    <submittedName>
        <fullName evidence="2">Uncharacterized protein</fullName>
    </submittedName>
</protein>
<feature type="region of interest" description="Disordered" evidence="1">
    <location>
        <begin position="41"/>
        <end position="66"/>
    </location>
</feature>